<dbReference type="EMBL" id="BDIP01002231">
    <property type="protein sequence ID" value="GIQ85959.1"/>
    <property type="molecule type" value="Genomic_DNA"/>
</dbReference>
<keyword evidence="1" id="KW-0175">Coiled coil</keyword>
<dbReference type="Proteomes" id="UP000265618">
    <property type="component" value="Unassembled WGS sequence"/>
</dbReference>
<feature type="compositionally biased region" description="Basic and acidic residues" evidence="2">
    <location>
        <begin position="193"/>
        <end position="217"/>
    </location>
</feature>
<feature type="region of interest" description="Disordered" evidence="2">
    <location>
        <begin position="190"/>
        <end position="223"/>
    </location>
</feature>
<evidence type="ECO:0000256" key="1">
    <source>
        <dbReference type="SAM" id="Coils"/>
    </source>
</evidence>
<feature type="non-terminal residue" evidence="3">
    <location>
        <position position="866"/>
    </location>
</feature>
<feature type="coiled-coil region" evidence="1">
    <location>
        <begin position="328"/>
        <end position="355"/>
    </location>
</feature>
<feature type="region of interest" description="Disordered" evidence="2">
    <location>
        <begin position="122"/>
        <end position="171"/>
    </location>
</feature>
<evidence type="ECO:0000313" key="4">
    <source>
        <dbReference type="Proteomes" id="UP000265618"/>
    </source>
</evidence>
<dbReference type="AlphaFoldDB" id="A0A9K3CYY9"/>
<reference evidence="3 4" key="1">
    <citation type="journal article" date="2018" name="PLoS ONE">
        <title>The draft genome of Kipferlia bialata reveals reductive genome evolution in fornicate parasites.</title>
        <authorList>
            <person name="Tanifuji G."/>
            <person name="Takabayashi S."/>
            <person name="Kume K."/>
            <person name="Takagi M."/>
            <person name="Nakayama T."/>
            <person name="Kamikawa R."/>
            <person name="Inagaki Y."/>
            <person name="Hashimoto T."/>
        </authorList>
    </citation>
    <scope>NUCLEOTIDE SEQUENCE [LARGE SCALE GENOMIC DNA]</scope>
    <source>
        <strain evidence="3">NY0173</strain>
    </source>
</reference>
<keyword evidence="4" id="KW-1185">Reference proteome</keyword>
<feature type="region of interest" description="Disordered" evidence="2">
    <location>
        <begin position="519"/>
        <end position="555"/>
    </location>
</feature>
<feature type="compositionally biased region" description="Low complexity" evidence="2">
    <location>
        <begin position="139"/>
        <end position="161"/>
    </location>
</feature>
<proteinExistence type="predicted"/>
<comment type="caution">
    <text evidence="3">The sequence shown here is derived from an EMBL/GenBank/DDBJ whole genome shotgun (WGS) entry which is preliminary data.</text>
</comment>
<gene>
    <name evidence="3" type="ORF">KIPB_007720</name>
</gene>
<evidence type="ECO:0000256" key="2">
    <source>
        <dbReference type="SAM" id="MobiDB-lite"/>
    </source>
</evidence>
<accession>A0A9K3CYY9</accession>
<feature type="compositionally biased region" description="Polar residues" evidence="2">
    <location>
        <begin position="519"/>
        <end position="545"/>
    </location>
</feature>
<feature type="compositionally biased region" description="Basic and acidic residues" evidence="2">
    <location>
        <begin position="546"/>
        <end position="555"/>
    </location>
</feature>
<feature type="region of interest" description="Disordered" evidence="2">
    <location>
        <begin position="1"/>
        <end position="30"/>
    </location>
</feature>
<feature type="non-terminal residue" evidence="3">
    <location>
        <position position="1"/>
    </location>
</feature>
<sequence>VNPQSKSVRRHSLLPQHHGGVPKPAKESPVQHLRSAVRRVAHMVHSVLQGEEGYARLGGSRDTDPWVRVHVVSSEGDTVTVEDKHGDVQTVHASRFLPYRSSGARPGEECLSLAQVIKAQHNRDPTLEVSRSQSRSPTAKRSSSALSHTSTKSTKSAAGTPSPQPSDLAPLAPVRVPAVFRGKSASPLRRKLNLGERERERSSAHIDTSQERERELSVHAPPTALSPVGVDSSATLPQNYPHLPAGLASLIEDAKPIDREVSAPFGAFMASRTYDEPPQGETAAMRSSMLQASLRDNMNASLTRSNTMSHKRLTSLPPPSTPCAPSPAAFVKSTLKQFARELEVLQERERQAKSGRQGYCRLPLMTSQAGVQGAESSEVWYKAKIYERDNTLGTVTVETCYGRTTVKASSYVSIRVAPGCAKPPTIALEQVLEADSGCSRDRPETLSLEDSILSLEDLSSRENSAAAIPSAKASPAPLLRRSTIFDGVENVITTAAVPSPKTPLGGLKALSSSFTSYAKGSNAKGSNAKSGGVSTNTTSRRQQTGSEREAAAQAERERWVETVMDRVATRCPGVSVRQRGLSRSGEYVIEGKRETVPTELDAGVTKEIKTGLDRVTFGTSYTLKDSPEDATDYRIGREEVQRRAQWLEDHLLFLDPHTGEHIMALHSTLADVMQVFLVVTPQAAVMNPTELEEIFKVARYDLSSLGHQLERPLDTVAPVLTERDMLESLETNIGFKATWQCVLEDVVREGIRQCFGECVGKGIDHRVADTIATETKQQMDDIVKAQTSKAGVVHTVHVDKAAIRARVIEEVMGKAGRLLRMLDVMAAAFLAETGCAFSVPWRQMLEAMDAGEYITDPCSMSLSLSL</sequence>
<protein>
    <submittedName>
        <fullName evidence="3">Uncharacterized protein</fullName>
    </submittedName>
</protein>
<organism evidence="3 4">
    <name type="scientific">Kipferlia bialata</name>
    <dbReference type="NCBI Taxonomy" id="797122"/>
    <lineage>
        <taxon>Eukaryota</taxon>
        <taxon>Metamonada</taxon>
        <taxon>Carpediemonas-like organisms</taxon>
        <taxon>Kipferlia</taxon>
    </lineage>
</organism>
<evidence type="ECO:0000313" key="3">
    <source>
        <dbReference type="EMBL" id="GIQ85959.1"/>
    </source>
</evidence>
<name>A0A9K3CYY9_9EUKA</name>